<dbReference type="Pfam" id="PF04055">
    <property type="entry name" value="Radical_SAM"/>
    <property type="match status" value="1"/>
</dbReference>
<feature type="domain" description="Radical SAM core" evidence="7">
    <location>
        <begin position="80"/>
        <end position="310"/>
    </location>
</feature>
<organism evidence="8 9">
    <name type="scientific">Kosmotoga olearia (strain ATCC BAA-1733 / DSM 21960 / TBF 19.5.1)</name>
    <dbReference type="NCBI Taxonomy" id="521045"/>
    <lineage>
        <taxon>Bacteria</taxon>
        <taxon>Thermotogati</taxon>
        <taxon>Thermotogota</taxon>
        <taxon>Thermotogae</taxon>
        <taxon>Kosmotogales</taxon>
        <taxon>Kosmotogaceae</taxon>
        <taxon>Kosmotoga</taxon>
    </lineage>
</organism>
<dbReference type="PROSITE" id="PS51918">
    <property type="entry name" value="RADICAL_SAM"/>
    <property type="match status" value="1"/>
</dbReference>
<dbReference type="PANTHER" id="PTHR43273:SF3">
    <property type="entry name" value="ANAEROBIC SULFATASE-MATURATING ENZYME HOMOLOG ASLB-RELATED"/>
    <property type="match status" value="1"/>
</dbReference>
<dbReference type="EMBL" id="CP001634">
    <property type="protein sequence ID" value="ACR79481.1"/>
    <property type="molecule type" value="Genomic_DNA"/>
</dbReference>
<dbReference type="KEGG" id="kol:Kole_0769"/>
<dbReference type="AlphaFoldDB" id="C5CG40"/>
<evidence type="ECO:0000256" key="1">
    <source>
        <dbReference type="ARBA" id="ARBA00001966"/>
    </source>
</evidence>
<dbReference type="NCBIfam" id="TIGR04085">
    <property type="entry name" value="rSAM_more_4Fe4S"/>
    <property type="match status" value="1"/>
</dbReference>
<evidence type="ECO:0000313" key="8">
    <source>
        <dbReference type="EMBL" id="ACR79481.1"/>
    </source>
</evidence>
<keyword evidence="9" id="KW-1185">Reference proteome</keyword>
<dbReference type="Gene3D" id="3.20.20.70">
    <property type="entry name" value="Aldolase class I"/>
    <property type="match status" value="1"/>
</dbReference>
<sequence length="444" mass="51173">MHESHYNLVMKVDTDAFLLFNSLSGSADLVDSAVVKVLRGQLINDRVEKYLISRGYLTSKTIIEEKSDMKRFFTEVCQTLFKNKEYGFVITYKCNLACPYCFEASVKEGIVGKRTTVIDDRRIEKAFEVIDFFDDLGDNKKISIKLYGGEPLMPENRRAVEYIIKNAITRDRKIAVITNGIYLNEYIDYLAKYKDRIDFVQVSLDGPKNEHDKRRVSISGNGTFDRIIHNIELVLLKGIKTSIRILVDSENEHTIPELIKFLKYHNWPNQDKLSCFFASTSAPNSNTLHNYSKVAIWKKICQYYEKGLLNEIFSEPIVYPFKDLFINKVWSPRFFACNAHTGLMIFDPYGMIYPCWKAVGQSELSIGRFYPSFKLNKASKRWKSRSVFMLKKCAGCEFSAICGGGCAYSAYVKHGTILEGSCEEMEVIKNVYLPFAYQRYLKKS</sequence>
<dbReference type="InterPro" id="IPR013785">
    <property type="entry name" value="Aldolase_TIM"/>
</dbReference>
<dbReference type="InterPro" id="IPR023885">
    <property type="entry name" value="4Fe4S-binding_SPASM_dom"/>
</dbReference>
<keyword evidence="4" id="KW-0408">Iron</keyword>
<reference evidence="8 9" key="1">
    <citation type="submission" date="2009-06" db="EMBL/GenBank/DDBJ databases">
        <title>Complete sequence of Thermotogales bacterium TBF 19.5.1.</title>
        <authorList>
            <consortium name="US DOE Joint Genome Institute"/>
            <person name="Lucas S."/>
            <person name="Copeland A."/>
            <person name="Lapidus A."/>
            <person name="Glavina del Rio T."/>
            <person name="Tice H."/>
            <person name="Bruce D."/>
            <person name="Goodwin L."/>
            <person name="Pitluck S."/>
            <person name="Chertkov O."/>
            <person name="Brettin T."/>
            <person name="Detter J.C."/>
            <person name="Han C."/>
            <person name="Schmutz J."/>
            <person name="Larimer F."/>
            <person name="Land M."/>
            <person name="Hauser L."/>
            <person name="Kyrpides N."/>
            <person name="Ovchinnikova G."/>
            <person name="Noll K."/>
        </authorList>
    </citation>
    <scope>NUCLEOTIDE SEQUENCE [LARGE SCALE GENOMIC DNA]</scope>
    <source>
        <strain evidence="9">ATCC BAA-1733 / DSM 21960 / TBF 19.5.1</strain>
    </source>
</reference>
<dbReference type="SFLD" id="SFLDG01384">
    <property type="entry name" value="thioether_bond_formation_requi"/>
    <property type="match status" value="1"/>
</dbReference>
<evidence type="ECO:0000256" key="4">
    <source>
        <dbReference type="ARBA" id="ARBA00023004"/>
    </source>
</evidence>
<dbReference type="InterPro" id="IPR007197">
    <property type="entry name" value="rSAM"/>
</dbReference>
<accession>C5CG40</accession>
<comment type="cofactor">
    <cofactor evidence="1">
        <name>[4Fe-4S] cluster</name>
        <dbReference type="ChEBI" id="CHEBI:49883"/>
    </cofactor>
</comment>
<dbReference type="GO" id="GO:0051536">
    <property type="term" value="F:iron-sulfur cluster binding"/>
    <property type="evidence" value="ECO:0007669"/>
    <property type="project" value="UniProtKB-KW"/>
</dbReference>
<evidence type="ECO:0000256" key="3">
    <source>
        <dbReference type="ARBA" id="ARBA00022723"/>
    </source>
</evidence>
<comment type="similarity">
    <text evidence="6">Belongs to the radical SAM superfamily. Anaerobic sulfatase-maturating enzyme family.</text>
</comment>
<dbReference type="Proteomes" id="UP000002382">
    <property type="component" value="Chromosome"/>
</dbReference>
<evidence type="ECO:0000259" key="7">
    <source>
        <dbReference type="PROSITE" id="PS51918"/>
    </source>
</evidence>
<reference evidence="8 9" key="2">
    <citation type="journal article" date="2011" name="J. Bacteriol.">
        <title>Genome Sequence of Kosmotoga olearia Strain TBF 19.5.1, a Thermophilic Bacterium with a Wide Growth Temperature Range, Isolated from the Troll B Oil Platform in the North Sea.</title>
        <authorList>
            <person name="Swithers K.S."/>
            <person name="Dipippo J.L."/>
            <person name="Bruce D.C."/>
            <person name="Detter C."/>
            <person name="Tapia R."/>
            <person name="Han S."/>
            <person name="Goodwin L.A."/>
            <person name="Han J."/>
            <person name="Woyke T."/>
            <person name="Pitluck S."/>
            <person name="Pennacchio L."/>
            <person name="Nolan M."/>
            <person name="Mikhailova N."/>
            <person name="Land M.L."/>
            <person name="Nesbo C.L."/>
            <person name="Gogarten J.P."/>
            <person name="Noll K.M."/>
        </authorList>
    </citation>
    <scope>NUCLEOTIDE SEQUENCE [LARGE SCALE GENOMIC DNA]</scope>
    <source>
        <strain evidence="9">ATCC BAA-1733 / DSM 21960 / TBF 19.5.1</strain>
    </source>
</reference>
<dbReference type="RefSeq" id="WP_015868146.1">
    <property type="nucleotide sequence ID" value="NC_012785.1"/>
</dbReference>
<dbReference type="UniPathway" id="UPA00782"/>
<gene>
    <name evidence="8" type="ordered locus">Kole_0769</name>
</gene>
<dbReference type="SFLD" id="SFLDG01386">
    <property type="entry name" value="main_SPASM_domain-containing"/>
    <property type="match status" value="1"/>
</dbReference>
<dbReference type="GO" id="GO:0046872">
    <property type="term" value="F:metal ion binding"/>
    <property type="evidence" value="ECO:0007669"/>
    <property type="project" value="UniProtKB-KW"/>
</dbReference>
<keyword evidence="3" id="KW-0479">Metal-binding</keyword>
<dbReference type="SFLD" id="SFLDG01067">
    <property type="entry name" value="SPASM/twitch_domain_containing"/>
    <property type="match status" value="1"/>
</dbReference>
<dbReference type="eggNOG" id="COG0641">
    <property type="taxonomic scope" value="Bacteria"/>
</dbReference>
<name>C5CG40_KOSOT</name>
<evidence type="ECO:0000256" key="2">
    <source>
        <dbReference type="ARBA" id="ARBA00022691"/>
    </source>
</evidence>
<dbReference type="HOGENOM" id="CLU_009273_3_1_0"/>
<keyword evidence="2" id="KW-0949">S-adenosyl-L-methionine</keyword>
<dbReference type="STRING" id="521045.Kole_0769"/>
<keyword evidence="5" id="KW-0411">Iron-sulfur</keyword>
<dbReference type="SUPFAM" id="SSF102114">
    <property type="entry name" value="Radical SAM enzymes"/>
    <property type="match status" value="1"/>
</dbReference>
<dbReference type="SFLD" id="SFLDS00029">
    <property type="entry name" value="Radical_SAM"/>
    <property type="match status" value="1"/>
</dbReference>
<dbReference type="InterPro" id="IPR058240">
    <property type="entry name" value="rSAM_sf"/>
</dbReference>
<dbReference type="PANTHER" id="PTHR43273">
    <property type="entry name" value="ANAEROBIC SULFATASE-MATURATING ENZYME HOMOLOG ASLB-RELATED"/>
    <property type="match status" value="1"/>
</dbReference>
<dbReference type="InterPro" id="IPR023867">
    <property type="entry name" value="Sulphatase_maturase_rSAM"/>
</dbReference>
<proteinExistence type="inferred from homology"/>
<dbReference type="GO" id="GO:0016491">
    <property type="term" value="F:oxidoreductase activity"/>
    <property type="evidence" value="ECO:0007669"/>
    <property type="project" value="InterPro"/>
</dbReference>
<dbReference type="OrthoDB" id="9763993at2"/>
<evidence type="ECO:0000256" key="5">
    <source>
        <dbReference type="ARBA" id="ARBA00023014"/>
    </source>
</evidence>
<evidence type="ECO:0000256" key="6">
    <source>
        <dbReference type="ARBA" id="ARBA00023601"/>
    </source>
</evidence>
<protein>
    <submittedName>
        <fullName evidence="8">Radical SAM domain protein</fullName>
    </submittedName>
</protein>
<evidence type="ECO:0000313" key="9">
    <source>
        <dbReference type="Proteomes" id="UP000002382"/>
    </source>
</evidence>
<dbReference type="CDD" id="cd01335">
    <property type="entry name" value="Radical_SAM"/>
    <property type="match status" value="1"/>
</dbReference>